<name>A0A927EXW3_9ACTN</name>
<accession>A0A927EXW3</accession>
<protein>
    <submittedName>
        <fullName evidence="3">FHA domain-containing protein</fullName>
    </submittedName>
</protein>
<keyword evidence="4" id="KW-1185">Reference proteome</keyword>
<dbReference type="Gene3D" id="2.60.200.20">
    <property type="match status" value="1"/>
</dbReference>
<dbReference type="CDD" id="cd00060">
    <property type="entry name" value="FHA"/>
    <property type="match status" value="1"/>
</dbReference>
<dbReference type="Pfam" id="PF08044">
    <property type="entry name" value="DUF1707"/>
    <property type="match status" value="1"/>
</dbReference>
<dbReference type="Pfam" id="PF00498">
    <property type="entry name" value="FHA"/>
    <property type="match status" value="1"/>
</dbReference>
<evidence type="ECO:0000313" key="4">
    <source>
        <dbReference type="Proteomes" id="UP000632289"/>
    </source>
</evidence>
<proteinExistence type="predicted"/>
<dbReference type="InterPro" id="IPR000253">
    <property type="entry name" value="FHA_dom"/>
</dbReference>
<evidence type="ECO:0000256" key="1">
    <source>
        <dbReference type="ARBA" id="ARBA00022553"/>
    </source>
</evidence>
<dbReference type="Proteomes" id="UP000632289">
    <property type="component" value="Unassembled WGS sequence"/>
</dbReference>
<feature type="domain" description="FHA" evidence="2">
    <location>
        <begin position="108"/>
        <end position="157"/>
    </location>
</feature>
<keyword evidence="1" id="KW-0597">Phosphoprotein</keyword>
<dbReference type="SMART" id="SM00240">
    <property type="entry name" value="FHA"/>
    <property type="match status" value="1"/>
</dbReference>
<gene>
    <name evidence="3" type="ORF">IF129_07460</name>
</gene>
<dbReference type="InterPro" id="IPR012551">
    <property type="entry name" value="DUF1707_SHOCT-like"/>
</dbReference>
<dbReference type="AlphaFoldDB" id="A0A927EXW3"/>
<dbReference type="InterPro" id="IPR008984">
    <property type="entry name" value="SMAD_FHA_dom_sf"/>
</dbReference>
<evidence type="ECO:0000313" key="3">
    <source>
        <dbReference type="EMBL" id="MBD3931400.1"/>
    </source>
</evidence>
<comment type="caution">
    <text evidence="3">The sequence shown here is derived from an EMBL/GenBank/DDBJ whole genome shotgun (WGS) entry which is preliminary data.</text>
</comment>
<organism evidence="3 4">
    <name type="scientific">Streptomyces chumphonensis</name>
    <dbReference type="NCBI Taxonomy" id="1214925"/>
    <lineage>
        <taxon>Bacteria</taxon>
        <taxon>Bacillati</taxon>
        <taxon>Actinomycetota</taxon>
        <taxon>Actinomycetes</taxon>
        <taxon>Kitasatosporales</taxon>
        <taxon>Streptomycetaceae</taxon>
        <taxon>Streptomyces</taxon>
    </lineage>
</organism>
<dbReference type="RefSeq" id="WP_191208679.1">
    <property type="nucleotide sequence ID" value="NZ_BAABKL010000016.1"/>
</dbReference>
<dbReference type="SUPFAM" id="SSF49879">
    <property type="entry name" value="SMAD/FHA domain"/>
    <property type="match status" value="1"/>
</dbReference>
<evidence type="ECO:0000259" key="2">
    <source>
        <dbReference type="PROSITE" id="PS50006"/>
    </source>
</evidence>
<dbReference type="PROSITE" id="PS50006">
    <property type="entry name" value="FHA_DOMAIN"/>
    <property type="match status" value="1"/>
</dbReference>
<dbReference type="PANTHER" id="PTHR23308">
    <property type="entry name" value="NUCLEAR INHIBITOR OF PROTEIN PHOSPHATASE-1"/>
    <property type="match status" value="1"/>
</dbReference>
<dbReference type="EMBL" id="JACXYU010000002">
    <property type="protein sequence ID" value="MBD3931400.1"/>
    <property type="molecule type" value="Genomic_DNA"/>
</dbReference>
<dbReference type="InterPro" id="IPR050923">
    <property type="entry name" value="Cell_Proc_Reg/RNA_Proc"/>
</dbReference>
<sequence length="181" mass="19937">MTTHEFAAQPPRVTDAERDHALGVLREGAADGRVSHRTFERRMELVLHARHPGELHAVLHDLGTRQRRPSALERALGAVSGFPGRVRRAWRDERLPELLLPGPGPYPLSIGRAPGSVLRLGDHTVSRTHAQLRHTGAGWTLRDLGSFNGTWVNGRRVTGAVAVRPGDRVRFGQVGFRLTAP</sequence>
<reference evidence="3" key="1">
    <citation type="submission" date="2020-09" db="EMBL/GenBank/DDBJ databases">
        <title>Secondary metabolite and genome analysis of marine Streptomyces chumphonensis KK1-2T.</title>
        <authorList>
            <person name="Phongsopitanun W."/>
            <person name="Kanchanasin P."/>
            <person name="Pittayakhajonwut P."/>
            <person name="Suwanborirux K."/>
            <person name="Tanasupawat S."/>
        </authorList>
    </citation>
    <scope>NUCLEOTIDE SEQUENCE</scope>
    <source>
        <strain evidence="3">KK1-2</strain>
    </source>
</reference>